<dbReference type="AlphaFoldDB" id="A0A6A3I5S3"/>
<dbReference type="Proteomes" id="UP000460718">
    <property type="component" value="Unassembled WGS sequence"/>
</dbReference>
<dbReference type="GO" id="GO:0015074">
    <property type="term" value="P:DNA integration"/>
    <property type="evidence" value="ECO:0007669"/>
    <property type="project" value="InterPro"/>
</dbReference>
<dbReference type="EMBL" id="QXFX01002697">
    <property type="protein sequence ID" value="KAE9074478.1"/>
    <property type="molecule type" value="Genomic_DNA"/>
</dbReference>
<dbReference type="EMBL" id="QXGC01002998">
    <property type="protein sequence ID" value="KAE9179588.1"/>
    <property type="molecule type" value="Genomic_DNA"/>
</dbReference>
<dbReference type="PANTHER" id="PTHR37984:SF5">
    <property type="entry name" value="PROTEIN NYNRIN-LIKE"/>
    <property type="match status" value="1"/>
</dbReference>
<accession>A0A6A3I5S3</accession>
<dbReference type="InterPro" id="IPR050951">
    <property type="entry name" value="Retrovirus_Pol_polyprotein"/>
</dbReference>
<evidence type="ECO:0000313" key="7">
    <source>
        <dbReference type="Proteomes" id="UP000488956"/>
    </source>
</evidence>
<dbReference type="PROSITE" id="PS50994">
    <property type="entry name" value="INTEGRASE"/>
    <property type="match status" value="1"/>
</dbReference>
<gene>
    <name evidence="4" type="ORF">PF004_g25107</name>
    <name evidence="3" type="ORF">PF010_g24662</name>
    <name evidence="2" type="ORF">PF011_g23924</name>
</gene>
<reference evidence="5 6" key="1">
    <citation type="submission" date="2018-09" db="EMBL/GenBank/DDBJ databases">
        <title>Genomic investigation of the strawberry pathogen Phytophthora fragariae indicates pathogenicity is determined by transcriptional variation in three key races.</title>
        <authorList>
            <person name="Adams T.M."/>
            <person name="Armitage A.D."/>
            <person name="Sobczyk M.K."/>
            <person name="Bates H.J."/>
            <person name="Dunwell J.M."/>
            <person name="Nellist C.F."/>
            <person name="Harrison R.J."/>
        </authorList>
    </citation>
    <scope>NUCLEOTIDE SEQUENCE [LARGE SCALE GENOMIC DNA]</scope>
    <source>
        <strain evidence="4 6">BC-23</strain>
        <strain evidence="3 7">ONT-3</strain>
        <strain evidence="2 5">SCRP245</strain>
    </source>
</reference>
<feature type="domain" description="Integrase catalytic" evidence="1">
    <location>
        <begin position="1"/>
        <end position="101"/>
    </location>
</feature>
<dbReference type="InterPro" id="IPR012337">
    <property type="entry name" value="RNaseH-like_sf"/>
</dbReference>
<sequence length="101" mass="11421">MDHIPSLPKSFKGNTELLIWADLFTGLVLAKASSARTAQQIAENYEECVFRRFGASEVIRHDREPGFMSDVFRSFNRIVGQRQSPTMAYRPQANGAAERMV</sequence>
<evidence type="ECO:0000259" key="1">
    <source>
        <dbReference type="PROSITE" id="PS50994"/>
    </source>
</evidence>
<dbReference type="SUPFAM" id="SSF53098">
    <property type="entry name" value="Ribonuclease H-like"/>
    <property type="match status" value="1"/>
</dbReference>
<dbReference type="Proteomes" id="UP000476176">
    <property type="component" value="Unassembled WGS sequence"/>
</dbReference>
<dbReference type="Gene3D" id="3.30.420.10">
    <property type="entry name" value="Ribonuclease H-like superfamily/Ribonuclease H"/>
    <property type="match status" value="1"/>
</dbReference>
<evidence type="ECO:0000313" key="3">
    <source>
        <dbReference type="EMBL" id="KAE9074478.1"/>
    </source>
</evidence>
<dbReference type="PANTHER" id="PTHR37984">
    <property type="entry name" value="PROTEIN CBG26694"/>
    <property type="match status" value="1"/>
</dbReference>
<name>A0A6A3I5S3_9STRA</name>
<dbReference type="Proteomes" id="UP000488956">
    <property type="component" value="Unassembled WGS sequence"/>
</dbReference>
<proteinExistence type="predicted"/>
<evidence type="ECO:0000313" key="5">
    <source>
        <dbReference type="Proteomes" id="UP000460718"/>
    </source>
</evidence>
<protein>
    <recommendedName>
        <fullName evidence="1">Integrase catalytic domain-containing protein</fullName>
    </recommendedName>
</protein>
<evidence type="ECO:0000313" key="2">
    <source>
        <dbReference type="EMBL" id="KAE8976742.1"/>
    </source>
</evidence>
<evidence type="ECO:0000313" key="6">
    <source>
        <dbReference type="Proteomes" id="UP000476176"/>
    </source>
</evidence>
<dbReference type="InterPro" id="IPR036397">
    <property type="entry name" value="RNaseH_sf"/>
</dbReference>
<dbReference type="GO" id="GO:0003676">
    <property type="term" value="F:nucleic acid binding"/>
    <property type="evidence" value="ECO:0007669"/>
    <property type="project" value="InterPro"/>
</dbReference>
<organism evidence="2 5">
    <name type="scientific">Phytophthora fragariae</name>
    <dbReference type="NCBI Taxonomy" id="53985"/>
    <lineage>
        <taxon>Eukaryota</taxon>
        <taxon>Sar</taxon>
        <taxon>Stramenopiles</taxon>
        <taxon>Oomycota</taxon>
        <taxon>Peronosporomycetes</taxon>
        <taxon>Peronosporales</taxon>
        <taxon>Peronosporaceae</taxon>
        <taxon>Phytophthora</taxon>
    </lineage>
</organism>
<dbReference type="InterPro" id="IPR001584">
    <property type="entry name" value="Integrase_cat-core"/>
</dbReference>
<dbReference type="EMBL" id="QXFW01002635">
    <property type="protein sequence ID" value="KAE8976742.1"/>
    <property type="molecule type" value="Genomic_DNA"/>
</dbReference>
<evidence type="ECO:0000313" key="4">
    <source>
        <dbReference type="EMBL" id="KAE9179588.1"/>
    </source>
</evidence>
<comment type="caution">
    <text evidence="2">The sequence shown here is derived from an EMBL/GenBank/DDBJ whole genome shotgun (WGS) entry which is preliminary data.</text>
</comment>